<protein>
    <submittedName>
        <fullName evidence="1">Uncharacterized protein</fullName>
    </submittedName>
</protein>
<keyword evidence="2" id="KW-1185">Reference proteome</keyword>
<name>A0ACC1RU20_9HYPO</name>
<dbReference type="EMBL" id="JANRMS010001918">
    <property type="protein sequence ID" value="KAJ3525389.1"/>
    <property type="molecule type" value="Genomic_DNA"/>
</dbReference>
<comment type="caution">
    <text evidence="1">The sequence shown here is derived from an EMBL/GenBank/DDBJ whole genome shotgun (WGS) entry which is preliminary data.</text>
</comment>
<accession>A0ACC1RU20</accession>
<organism evidence="1 2">
    <name type="scientific">Fusarium decemcellulare</name>
    <dbReference type="NCBI Taxonomy" id="57161"/>
    <lineage>
        <taxon>Eukaryota</taxon>
        <taxon>Fungi</taxon>
        <taxon>Dikarya</taxon>
        <taxon>Ascomycota</taxon>
        <taxon>Pezizomycotina</taxon>
        <taxon>Sordariomycetes</taxon>
        <taxon>Hypocreomycetidae</taxon>
        <taxon>Hypocreales</taxon>
        <taxon>Nectriaceae</taxon>
        <taxon>Fusarium</taxon>
        <taxon>Fusarium decemcellulare species complex</taxon>
    </lineage>
</organism>
<proteinExistence type="predicted"/>
<dbReference type="Proteomes" id="UP001148629">
    <property type="component" value="Unassembled WGS sequence"/>
</dbReference>
<gene>
    <name evidence="1" type="ORF">NM208_g11660</name>
</gene>
<sequence>MIAYVQKDSAPKLPDSQCSVVIELAGSQTTLIAKENLTRLGKNADKPMDILIMAFYKAQAMEYERKKREITDTGGLTKDFARLIKIKTLDEAQGDEAGFVFVDYVAASFPGFLGEDPGDHPYSWSYRHLAEPRNLCRLGESRQHSKACQPALPGL</sequence>
<reference evidence="1" key="1">
    <citation type="submission" date="2022-08" db="EMBL/GenBank/DDBJ databases">
        <title>Genome Sequence of Fusarium decemcellulare.</title>
        <authorList>
            <person name="Buettner E."/>
        </authorList>
    </citation>
    <scope>NUCLEOTIDE SEQUENCE</scope>
    <source>
        <strain evidence="1">Babe19</strain>
    </source>
</reference>
<evidence type="ECO:0000313" key="2">
    <source>
        <dbReference type="Proteomes" id="UP001148629"/>
    </source>
</evidence>
<evidence type="ECO:0000313" key="1">
    <source>
        <dbReference type="EMBL" id="KAJ3525389.1"/>
    </source>
</evidence>